<keyword evidence="2" id="KW-1185">Reference proteome</keyword>
<evidence type="ECO:0000313" key="1">
    <source>
        <dbReference type="EMBL" id="TFK97430.1"/>
    </source>
</evidence>
<name>A0A5C3QAM6_9AGAR</name>
<evidence type="ECO:0000313" key="2">
    <source>
        <dbReference type="Proteomes" id="UP000305067"/>
    </source>
</evidence>
<dbReference type="AlphaFoldDB" id="A0A5C3QAM6"/>
<proteinExistence type="predicted"/>
<protein>
    <submittedName>
        <fullName evidence="1">Uncharacterized protein</fullName>
    </submittedName>
</protein>
<sequence>MFLITVAQSLCFKSQPRSRVSLLIFWLLNALCAKAKVWRRRCCFITHHRVRPAIRRNSDRPILLDSQPDPYGASIQPPGLGNLCSYRHHQHCDCHVTPSSYSHPRKPIFDGRCGKQFLRI</sequence>
<accession>A0A5C3QAM6</accession>
<reference evidence="1 2" key="1">
    <citation type="journal article" date="2019" name="Nat. Ecol. Evol.">
        <title>Megaphylogeny resolves global patterns of mushroom evolution.</title>
        <authorList>
            <person name="Varga T."/>
            <person name="Krizsan K."/>
            <person name="Foldi C."/>
            <person name="Dima B."/>
            <person name="Sanchez-Garcia M."/>
            <person name="Sanchez-Ramirez S."/>
            <person name="Szollosi G.J."/>
            <person name="Szarkandi J.G."/>
            <person name="Papp V."/>
            <person name="Albert L."/>
            <person name="Andreopoulos W."/>
            <person name="Angelini C."/>
            <person name="Antonin V."/>
            <person name="Barry K.W."/>
            <person name="Bougher N.L."/>
            <person name="Buchanan P."/>
            <person name="Buyck B."/>
            <person name="Bense V."/>
            <person name="Catcheside P."/>
            <person name="Chovatia M."/>
            <person name="Cooper J."/>
            <person name="Damon W."/>
            <person name="Desjardin D."/>
            <person name="Finy P."/>
            <person name="Geml J."/>
            <person name="Haridas S."/>
            <person name="Hughes K."/>
            <person name="Justo A."/>
            <person name="Karasinski D."/>
            <person name="Kautmanova I."/>
            <person name="Kiss B."/>
            <person name="Kocsube S."/>
            <person name="Kotiranta H."/>
            <person name="LaButti K.M."/>
            <person name="Lechner B.E."/>
            <person name="Liimatainen K."/>
            <person name="Lipzen A."/>
            <person name="Lukacs Z."/>
            <person name="Mihaltcheva S."/>
            <person name="Morgado L.N."/>
            <person name="Niskanen T."/>
            <person name="Noordeloos M.E."/>
            <person name="Ohm R.A."/>
            <person name="Ortiz-Santana B."/>
            <person name="Ovrebo C."/>
            <person name="Racz N."/>
            <person name="Riley R."/>
            <person name="Savchenko A."/>
            <person name="Shiryaev A."/>
            <person name="Soop K."/>
            <person name="Spirin V."/>
            <person name="Szebenyi C."/>
            <person name="Tomsovsky M."/>
            <person name="Tulloss R.E."/>
            <person name="Uehling J."/>
            <person name="Grigoriev I.V."/>
            <person name="Vagvolgyi C."/>
            <person name="Papp T."/>
            <person name="Martin F.M."/>
            <person name="Miettinen O."/>
            <person name="Hibbett D.S."/>
            <person name="Nagy L.G."/>
        </authorList>
    </citation>
    <scope>NUCLEOTIDE SEQUENCE [LARGE SCALE GENOMIC DNA]</scope>
    <source>
        <strain evidence="1 2">CBS 309.79</strain>
    </source>
</reference>
<gene>
    <name evidence="1" type="ORF">BDV98DRAFT_262822</name>
</gene>
<organism evidence="1 2">
    <name type="scientific">Pterulicium gracile</name>
    <dbReference type="NCBI Taxonomy" id="1884261"/>
    <lineage>
        <taxon>Eukaryota</taxon>
        <taxon>Fungi</taxon>
        <taxon>Dikarya</taxon>
        <taxon>Basidiomycota</taxon>
        <taxon>Agaricomycotina</taxon>
        <taxon>Agaricomycetes</taxon>
        <taxon>Agaricomycetidae</taxon>
        <taxon>Agaricales</taxon>
        <taxon>Pleurotineae</taxon>
        <taxon>Pterulaceae</taxon>
        <taxon>Pterulicium</taxon>
    </lineage>
</organism>
<dbReference type="Proteomes" id="UP000305067">
    <property type="component" value="Unassembled WGS sequence"/>
</dbReference>
<dbReference type="EMBL" id="ML178847">
    <property type="protein sequence ID" value="TFK97430.1"/>
    <property type="molecule type" value="Genomic_DNA"/>
</dbReference>